<dbReference type="STRING" id="1034346.GCA_000313565_00058"/>
<dbReference type="GO" id="GO:0016052">
    <property type="term" value="P:carbohydrate catabolic process"/>
    <property type="evidence" value="ECO:0007669"/>
    <property type="project" value="TreeGrafter"/>
</dbReference>
<dbReference type="FunFam" id="3.20.20.80:FF:000004">
    <property type="entry name" value="Beta-glucosidase 6-phospho-beta-glucosidase"/>
    <property type="match status" value="1"/>
</dbReference>
<dbReference type="AlphaFoldDB" id="A0A2V2FHB0"/>
<dbReference type="SUPFAM" id="SSF51445">
    <property type="entry name" value="(Trans)glycosidases"/>
    <property type="match status" value="1"/>
</dbReference>
<dbReference type="PROSITE" id="PS00653">
    <property type="entry name" value="GLYCOSYL_HYDROL_F1_2"/>
    <property type="match status" value="1"/>
</dbReference>
<dbReference type="EMBL" id="JALDAW010000008">
    <property type="protein sequence ID" value="MDY5167115.1"/>
    <property type="molecule type" value="Genomic_DNA"/>
</dbReference>
<dbReference type="GeneID" id="94442227"/>
<dbReference type="InterPro" id="IPR017853">
    <property type="entry name" value="GH"/>
</dbReference>
<keyword evidence="7" id="KW-1185">Reference proteome</keyword>
<reference evidence="6 7" key="1">
    <citation type="submission" date="2018-05" db="EMBL/GenBank/DDBJ databases">
        <title>Genomic Encyclopedia of Type Strains, Phase IV (KMG-IV): sequencing the most valuable type-strain genomes for metagenomic binning, comparative biology and taxonomic classification.</title>
        <authorList>
            <person name="Goeker M."/>
        </authorList>
    </citation>
    <scope>NUCLEOTIDE SEQUENCE [LARGE SCALE GENOMIC DNA]</scope>
    <source>
        <strain evidence="6 7">JC118</strain>
    </source>
</reference>
<dbReference type="GO" id="GO:0005829">
    <property type="term" value="C:cytosol"/>
    <property type="evidence" value="ECO:0007669"/>
    <property type="project" value="TreeGrafter"/>
</dbReference>
<evidence type="ECO:0000256" key="3">
    <source>
        <dbReference type="ARBA" id="ARBA00023295"/>
    </source>
</evidence>
<evidence type="ECO:0000313" key="8">
    <source>
        <dbReference type="Proteomes" id="UP001276902"/>
    </source>
</evidence>
<protein>
    <submittedName>
        <fullName evidence="6">6-phospho-beta-glucosidase</fullName>
    </submittedName>
    <submittedName>
        <fullName evidence="5">Family 1 glycosylhydrolase</fullName>
    </submittedName>
</protein>
<keyword evidence="2" id="KW-0378">Hydrolase</keyword>
<name>A0A2V2FHB0_9FIRM</name>
<accession>A0A2V2FHB0</accession>
<evidence type="ECO:0000313" key="7">
    <source>
        <dbReference type="Proteomes" id="UP000247612"/>
    </source>
</evidence>
<evidence type="ECO:0000256" key="1">
    <source>
        <dbReference type="ARBA" id="ARBA00010838"/>
    </source>
</evidence>
<dbReference type="Proteomes" id="UP000247612">
    <property type="component" value="Unassembled WGS sequence"/>
</dbReference>
<sequence>MKYSKDLIIPEDFPKGFLWGGATAANQYEGAYMEDGKLPSVADVQPHGVFGYPDRNAKYYPTHGGIDFYHHWQEDISEFGEMGFNVYRTSVAWTRLFPTGEEEEPNELGLQFYDQVFKTCREKGMEVMVTISHYEMPLHLADKYGGWKSRKMIDFYTKFVKTMVERWHGVVKYWLTFNEIGNNIHKMEWMTAGIDPKTSTLNDVYQASHHQFVASSLAVKIIHEIDPEAKVGSVIEYKTIYPMSCDPKDSIVVLKEKQRGYFFSDVQVRGQYPGYAWEYFKENDINIEYTDEDMAIIKQYPVDFLSFTYYRSRIASKDYVESVQKETNTSDKEIHGDTAYRGDDNIVNTGKTNPYLKLTPSGWSIDPDGLYLALVDLYDRYQVPIFVAENGLGIKETLVNGTVNDTYRMEYLRDHVIAMQNAIKDGVDLFGYAWWGPIDIVSNGSGQMSKRYGFIYVDRNDAGEGTLKRYRKQSFYYYKKLIASNGRDLTIPE</sequence>
<organism evidence="5 8">
    <name type="scientific">Dielma fastidiosa</name>
    <dbReference type="NCBI Taxonomy" id="1034346"/>
    <lineage>
        <taxon>Bacteria</taxon>
        <taxon>Bacillati</taxon>
        <taxon>Bacillota</taxon>
        <taxon>Erysipelotrichia</taxon>
        <taxon>Erysipelotrichales</taxon>
        <taxon>Erysipelotrichaceae</taxon>
        <taxon>Dielma</taxon>
    </lineage>
</organism>
<dbReference type="OrthoDB" id="2339329at2"/>
<evidence type="ECO:0000313" key="6">
    <source>
        <dbReference type="EMBL" id="PXX81454.1"/>
    </source>
</evidence>
<dbReference type="PANTHER" id="PTHR10353">
    <property type="entry name" value="GLYCOSYL HYDROLASE"/>
    <property type="match status" value="1"/>
</dbReference>
<evidence type="ECO:0000313" key="5">
    <source>
        <dbReference type="EMBL" id="MDY5167115.1"/>
    </source>
</evidence>
<dbReference type="InterPro" id="IPR033132">
    <property type="entry name" value="GH_1_N_CS"/>
</dbReference>
<comment type="caution">
    <text evidence="5">The sequence shown here is derived from an EMBL/GenBank/DDBJ whole genome shotgun (WGS) entry which is preliminary data.</text>
</comment>
<keyword evidence="3" id="KW-0326">Glycosidase</keyword>
<dbReference type="EMBL" id="QJKH01000001">
    <property type="protein sequence ID" value="PXX81454.1"/>
    <property type="molecule type" value="Genomic_DNA"/>
</dbReference>
<dbReference type="RefSeq" id="WP_022936370.1">
    <property type="nucleotide sequence ID" value="NZ_BAABZA010000001.1"/>
</dbReference>
<dbReference type="Pfam" id="PF00232">
    <property type="entry name" value="Glyco_hydro_1"/>
    <property type="match status" value="1"/>
</dbReference>
<evidence type="ECO:0000256" key="2">
    <source>
        <dbReference type="ARBA" id="ARBA00022801"/>
    </source>
</evidence>
<proteinExistence type="inferred from homology"/>
<evidence type="ECO:0000256" key="4">
    <source>
        <dbReference type="RuleBase" id="RU003690"/>
    </source>
</evidence>
<dbReference type="PANTHER" id="PTHR10353:SF122">
    <property type="entry name" value="6-PHOSPHO-BETA-GLUCOSIDASE ASCB-RELATED"/>
    <property type="match status" value="1"/>
</dbReference>
<dbReference type="InterPro" id="IPR001360">
    <property type="entry name" value="Glyco_hydro_1"/>
</dbReference>
<dbReference type="Gene3D" id="3.20.20.80">
    <property type="entry name" value="Glycosidases"/>
    <property type="match status" value="1"/>
</dbReference>
<dbReference type="Proteomes" id="UP001276902">
    <property type="component" value="Unassembled WGS sequence"/>
</dbReference>
<reference evidence="5" key="2">
    <citation type="submission" date="2022-03" db="EMBL/GenBank/DDBJ databases">
        <title>First case of bacteraemia caused by Dielma fastidiosa in a patient hospitalised with diverticulitis.</title>
        <authorList>
            <person name="Forman-Ankjaer B."/>
            <person name="Hvid-Jensen F."/>
            <person name="Kobel C.M."/>
            <person name="Greve T."/>
        </authorList>
    </citation>
    <scope>NUCLEOTIDE SEQUENCE</scope>
    <source>
        <strain evidence="5">AUH_DF_2021</strain>
    </source>
</reference>
<comment type="similarity">
    <text evidence="1 4">Belongs to the glycosyl hydrolase 1 family.</text>
</comment>
<dbReference type="PRINTS" id="PR00131">
    <property type="entry name" value="GLHYDRLASE1"/>
</dbReference>
<gene>
    <name evidence="6" type="ORF">DES51_10159</name>
    <name evidence="5" type="ORF">MQE39_03120</name>
</gene>
<dbReference type="GO" id="GO:0008422">
    <property type="term" value="F:beta-glucosidase activity"/>
    <property type="evidence" value="ECO:0007669"/>
    <property type="project" value="TreeGrafter"/>
</dbReference>